<dbReference type="EMBL" id="NEDP02005034">
    <property type="protein sequence ID" value="OWF43655.1"/>
    <property type="molecule type" value="Genomic_DNA"/>
</dbReference>
<dbReference type="OrthoDB" id="95392at2759"/>
<dbReference type="AlphaFoldDB" id="A0A210Q4K6"/>
<organism evidence="2 3">
    <name type="scientific">Mizuhopecten yessoensis</name>
    <name type="common">Japanese scallop</name>
    <name type="synonym">Patinopecten yessoensis</name>
    <dbReference type="NCBI Taxonomy" id="6573"/>
    <lineage>
        <taxon>Eukaryota</taxon>
        <taxon>Metazoa</taxon>
        <taxon>Spiralia</taxon>
        <taxon>Lophotrochozoa</taxon>
        <taxon>Mollusca</taxon>
        <taxon>Bivalvia</taxon>
        <taxon>Autobranchia</taxon>
        <taxon>Pteriomorphia</taxon>
        <taxon>Pectinida</taxon>
        <taxon>Pectinoidea</taxon>
        <taxon>Pectinidae</taxon>
        <taxon>Mizuhopecten</taxon>
    </lineage>
</organism>
<comment type="caution">
    <text evidence="2">The sequence shown here is derived from an EMBL/GenBank/DDBJ whole genome shotgun (WGS) entry which is preliminary data.</text>
</comment>
<dbReference type="InterPro" id="IPR029058">
    <property type="entry name" value="AB_hydrolase_fold"/>
</dbReference>
<evidence type="ECO:0000313" key="2">
    <source>
        <dbReference type="EMBL" id="OWF43655.1"/>
    </source>
</evidence>
<accession>A0A210Q4K6</accession>
<name>A0A210Q4K6_MIZYE</name>
<sequence length="497" mass="56000">MNQYHFFALCVLAAVCLLGIVGILFAKTSADDKQPSDVFDVSLSASLDIETTERNNFGSKKTSLKIEWNPAARKMNFHHTDVFSSDDDSLYELFFIKVEDKATVGISYVNSSVAFCIEDVTLPKWVDVLQHILTVDSWSRGKQSDGCRGDIWYTTYKQDIIEICTNDNQLEYVMHQKRRASITSWTRTDNQNIHIRSDVLNGPCRDLRQKNYSKEYHLPVKTKRDSGMSPTTCLFVHGAGNNASGNDVLPDFSEYWGDVRNYTSNCASHKFLVYNSKDNGWDEGQIHQHFCDVAATNGTITNTVIFSHSMGNLVVAAALHRQKCTFNQATSHWFSVQGTWTGTVEANTLSIICRHPTWLQTPIRSLLRAYGYCKPTENTESDVYTTLNTDYASPTGIGFDNLTDVGRRYVSGVMCGNSSIGLTTDYTESVVMFLLQSYSNLAVPNDGIVTFDSCKLKDEQFKFTSSNPYYIGYINHADGTCRHGGDPCSWYHHMHLY</sequence>
<dbReference type="Proteomes" id="UP000242188">
    <property type="component" value="Unassembled WGS sequence"/>
</dbReference>
<evidence type="ECO:0000256" key="1">
    <source>
        <dbReference type="SAM" id="SignalP"/>
    </source>
</evidence>
<dbReference type="SUPFAM" id="SSF53474">
    <property type="entry name" value="alpha/beta-Hydrolases"/>
    <property type="match status" value="1"/>
</dbReference>
<feature type="chain" id="PRO_5012826512" evidence="1">
    <location>
        <begin position="31"/>
        <end position="497"/>
    </location>
</feature>
<dbReference type="Gene3D" id="3.40.50.1820">
    <property type="entry name" value="alpha/beta hydrolase"/>
    <property type="match status" value="1"/>
</dbReference>
<evidence type="ECO:0000313" key="3">
    <source>
        <dbReference type="Proteomes" id="UP000242188"/>
    </source>
</evidence>
<proteinExistence type="predicted"/>
<feature type="signal peptide" evidence="1">
    <location>
        <begin position="1"/>
        <end position="30"/>
    </location>
</feature>
<reference evidence="2 3" key="1">
    <citation type="journal article" date="2017" name="Nat. Ecol. Evol.">
        <title>Scallop genome provides insights into evolution of bilaterian karyotype and development.</title>
        <authorList>
            <person name="Wang S."/>
            <person name="Zhang J."/>
            <person name="Jiao W."/>
            <person name="Li J."/>
            <person name="Xun X."/>
            <person name="Sun Y."/>
            <person name="Guo X."/>
            <person name="Huan P."/>
            <person name="Dong B."/>
            <person name="Zhang L."/>
            <person name="Hu X."/>
            <person name="Sun X."/>
            <person name="Wang J."/>
            <person name="Zhao C."/>
            <person name="Wang Y."/>
            <person name="Wang D."/>
            <person name="Huang X."/>
            <person name="Wang R."/>
            <person name="Lv J."/>
            <person name="Li Y."/>
            <person name="Zhang Z."/>
            <person name="Liu B."/>
            <person name="Lu W."/>
            <person name="Hui Y."/>
            <person name="Liang J."/>
            <person name="Zhou Z."/>
            <person name="Hou R."/>
            <person name="Li X."/>
            <person name="Liu Y."/>
            <person name="Li H."/>
            <person name="Ning X."/>
            <person name="Lin Y."/>
            <person name="Zhao L."/>
            <person name="Xing Q."/>
            <person name="Dou J."/>
            <person name="Li Y."/>
            <person name="Mao J."/>
            <person name="Guo H."/>
            <person name="Dou H."/>
            <person name="Li T."/>
            <person name="Mu C."/>
            <person name="Jiang W."/>
            <person name="Fu Q."/>
            <person name="Fu X."/>
            <person name="Miao Y."/>
            <person name="Liu J."/>
            <person name="Yu Q."/>
            <person name="Li R."/>
            <person name="Liao H."/>
            <person name="Li X."/>
            <person name="Kong Y."/>
            <person name="Jiang Z."/>
            <person name="Chourrout D."/>
            <person name="Li R."/>
            <person name="Bao Z."/>
        </authorList>
    </citation>
    <scope>NUCLEOTIDE SEQUENCE [LARGE SCALE GENOMIC DNA]</scope>
    <source>
        <strain evidence="2 3">PY_sf001</strain>
    </source>
</reference>
<protein>
    <submittedName>
        <fullName evidence="2">Uncharacterized protein</fullName>
    </submittedName>
</protein>
<gene>
    <name evidence="2" type="ORF">KP79_PYT09341</name>
</gene>
<keyword evidence="1" id="KW-0732">Signal</keyword>
<keyword evidence="3" id="KW-1185">Reference proteome</keyword>